<dbReference type="Proteomes" id="UP001234178">
    <property type="component" value="Unassembled WGS sequence"/>
</dbReference>
<evidence type="ECO:0000313" key="2">
    <source>
        <dbReference type="EMBL" id="KAK4023755.1"/>
    </source>
</evidence>
<evidence type="ECO:0000313" key="3">
    <source>
        <dbReference type="Proteomes" id="UP001234178"/>
    </source>
</evidence>
<organism evidence="2 3">
    <name type="scientific">Daphnia magna</name>
    <dbReference type="NCBI Taxonomy" id="35525"/>
    <lineage>
        <taxon>Eukaryota</taxon>
        <taxon>Metazoa</taxon>
        <taxon>Ecdysozoa</taxon>
        <taxon>Arthropoda</taxon>
        <taxon>Crustacea</taxon>
        <taxon>Branchiopoda</taxon>
        <taxon>Diplostraca</taxon>
        <taxon>Cladocera</taxon>
        <taxon>Anomopoda</taxon>
        <taxon>Daphniidae</taxon>
        <taxon>Daphnia</taxon>
    </lineage>
</organism>
<keyword evidence="3" id="KW-1185">Reference proteome</keyword>
<feature type="compositionally biased region" description="Polar residues" evidence="1">
    <location>
        <begin position="53"/>
        <end position="63"/>
    </location>
</feature>
<feature type="region of interest" description="Disordered" evidence="1">
    <location>
        <begin position="36"/>
        <end position="84"/>
    </location>
</feature>
<proteinExistence type="predicted"/>
<sequence length="118" mass="13201">MCATSPHEKGEAEIGCANTKGFRAKNGNRKLKIRVEKGGKKGGPKRFERPSRTHNNNTLSSAHATARSLEGRTTPPNPARARAHHVQLPKGWRGDGWPSLLKFEFRGQAFRFRLFLLI</sequence>
<protein>
    <submittedName>
        <fullName evidence="2">Uncharacterized protein</fullName>
    </submittedName>
</protein>
<dbReference type="EMBL" id="JAOYFB010000037">
    <property type="protein sequence ID" value="KAK4023755.1"/>
    <property type="molecule type" value="Genomic_DNA"/>
</dbReference>
<comment type="caution">
    <text evidence="2">The sequence shown here is derived from an EMBL/GenBank/DDBJ whole genome shotgun (WGS) entry which is preliminary data.</text>
</comment>
<accession>A0ABR0AFF4</accession>
<name>A0ABR0AFF4_9CRUS</name>
<reference evidence="2 3" key="1">
    <citation type="journal article" date="2023" name="Nucleic Acids Res.">
        <title>The hologenome of Daphnia magna reveals possible DNA methylation and microbiome-mediated evolution of the host genome.</title>
        <authorList>
            <person name="Chaturvedi A."/>
            <person name="Li X."/>
            <person name="Dhandapani V."/>
            <person name="Marshall H."/>
            <person name="Kissane S."/>
            <person name="Cuenca-Cambronero M."/>
            <person name="Asole G."/>
            <person name="Calvet F."/>
            <person name="Ruiz-Romero M."/>
            <person name="Marangio P."/>
            <person name="Guigo R."/>
            <person name="Rago D."/>
            <person name="Mirbahai L."/>
            <person name="Eastwood N."/>
            <person name="Colbourne J.K."/>
            <person name="Zhou J."/>
            <person name="Mallon E."/>
            <person name="Orsini L."/>
        </authorList>
    </citation>
    <scope>NUCLEOTIDE SEQUENCE [LARGE SCALE GENOMIC DNA]</scope>
    <source>
        <strain evidence="2">LRV0_1</strain>
    </source>
</reference>
<evidence type="ECO:0000256" key="1">
    <source>
        <dbReference type="SAM" id="MobiDB-lite"/>
    </source>
</evidence>
<gene>
    <name evidence="2" type="ORF">OUZ56_009154</name>
</gene>
<feature type="compositionally biased region" description="Basic and acidic residues" evidence="1">
    <location>
        <begin position="36"/>
        <end position="51"/>
    </location>
</feature>